<gene>
    <name evidence="5" type="ORF">CPAV1605_20</name>
</gene>
<evidence type="ECO:0000256" key="1">
    <source>
        <dbReference type="ARBA" id="ARBA00005842"/>
    </source>
</evidence>
<dbReference type="NCBIfam" id="TIGR00174">
    <property type="entry name" value="miaA"/>
    <property type="match status" value="1"/>
</dbReference>
<dbReference type="GO" id="GO:0006400">
    <property type="term" value="P:tRNA modification"/>
    <property type="evidence" value="ECO:0007669"/>
    <property type="project" value="TreeGrafter"/>
</dbReference>
<comment type="similarity">
    <text evidence="1">Belongs to the IPP transferase family.</text>
</comment>
<dbReference type="PANTHER" id="PTHR11088:SF89">
    <property type="entry name" value="TRNA DIMETHYLALLYLTRANSFERASE"/>
    <property type="match status" value="1"/>
</dbReference>
<keyword evidence="4" id="KW-0067">ATP-binding</keyword>
<accession>A0A5E8CLN5</accession>
<dbReference type="InterPro" id="IPR018022">
    <property type="entry name" value="IPT"/>
</dbReference>
<dbReference type="HAMAP" id="MF_00185">
    <property type="entry name" value="IPP_trans"/>
    <property type="match status" value="1"/>
</dbReference>
<dbReference type="GO" id="GO:0005739">
    <property type="term" value="C:mitochondrion"/>
    <property type="evidence" value="ECO:0007669"/>
    <property type="project" value="TreeGrafter"/>
</dbReference>
<proteinExistence type="inferred from homology"/>
<keyword evidence="3" id="KW-0547">Nucleotide-binding</keyword>
<dbReference type="GO" id="GO:0052381">
    <property type="term" value="F:tRNA dimethylallyltransferase activity"/>
    <property type="evidence" value="ECO:0007669"/>
    <property type="project" value="InterPro"/>
</dbReference>
<evidence type="ECO:0000256" key="2">
    <source>
        <dbReference type="ARBA" id="ARBA00022679"/>
    </source>
</evidence>
<keyword evidence="2 5" id="KW-0808">Transferase</keyword>
<protein>
    <submittedName>
        <fullName evidence="5">IPP transferase</fullName>
    </submittedName>
</protein>
<dbReference type="GO" id="GO:0005524">
    <property type="term" value="F:ATP binding"/>
    <property type="evidence" value="ECO:0007669"/>
    <property type="project" value="UniProtKB-KW"/>
</dbReference>
<name>A0A5E8CLN5_9ZZZZ</name>
<dbReference type="Gene3D" id="1.10.20.140">
    <property type="match status" value="1"/>
</dbReference>
<dbReference type="InterPro" id="IPR027417">
    <property type="entry name" value="P-loop_NTPase"/>
</dbReference>
<dbReference type="EMBL" id="CABVLZ010000001">
    <property type="protein sequence ID" value="VVU94300.1"/>
    <property type="molecule type" value="Genomic_DNA"/>
</dbReference>
<dbReference type="Pfam" id="PF01715">
    <property type="entry name" value="IPPT"/>
    <property type="match status" value="1"/>
</dbReference>
<dbReference type="PANTHER" id="PTHR11088">
    <property type="entry name" value="TRNA DIMETHYLALLYLTRANSFERASE"/>
    <property type="match status" value="1"/>
</dbReference>
<dbReference type="AlphaFoldDB" id="A0A5E8CLN5"/>
<sequence length="297" mass="34688">MNSELIHIVIGCTGTGKSDYAIKLAKELNGEIINADVVQMYSGLDIVTNKINDFQGIEHHLLGFQDPKNIITVQDFKAKAIEIIKDIIGRNKTPIIVGGTNYYIESLIWNDYLFTQKLISSIHIPEEDLYKELEKVDPEMAGKLHPNATRKIKRSLEIFYTYGQKHSQLIEQQNLQNLVFQNYKIHLIEVELEKLDPKLNARVDKMILSGMQKEICDFFNKYGIRSKGIFQAIGFKEFKEYFNTKKEEDFLLGIEKMKQATRQYARRQKKWIRNHLENRIQKTNSQNIIKEVITKKY</sequence>
<evidence type="ECO:0000256" key="3">
    <source>
        <dbReference type="ARBA" id="ARBA00022741"/>
    </source>
</evidence>
<dbReference type="SUPFAM" id="SSF52540">
    <property type="entry name" value="P-loop containing nucleoside triphosphate hydrolases"/>
    <property type="match status" value="1"/>
</dbReference>
<dbReference type="Gene3D" id="3.40.50.300">
    <property type="entry name" value="P-loop containing nucleotide triphosphate hydrolases"/>
    <property type="match status" value="1"/>
</dbReference>
<evidence type="ECO:0000313" key="5">
    <source>
        <dbReference type="EMBL" id="VVU94300.1"/>
    </source>
</evidence>
<reference evidence="5" key="1">
    <citation type="submission" date="2019-09" db="EMBL/GenBank/DDBJ databases">
        <authorList>
            <person name="Needham M D."/>
        </authorList>
    </citation>
    <scope>NUCLEOTIDE SEQUENCE</scope>
</reference>
<evidence type="ECO:0000256" key="4">
    <source>
        <dbReference type="ARBA" id="ARBA00022840"/>
    </source>
</evidence>
<dbReference type="InterPro" id="IPR039657">
    <property type="entry name" value="Dimethylallyltransferase"/>
</dbReference>
<organism evidence="5">
    <name type="scientific">seawater metagenome</name>
    <dbReference type="NCBI Taxonomy" id="1561972"/>
    <lineage>
        <taxon>unclassified sequences</taxon>
        <taxon>metagenomes</taxon>
        <taxon>ecological metagenomes</taxon>
    </lineage>
</organism>